<dbReference type="AlphaFoldDB" id="A0A0D0DPZ4"/>
<protein>
    <recommendedName>
        <fullName evidence="3">FAS1 domain-containing protein</fullName>
    </recommendedName>
</protein>
<feature type="chain" id="PRO_5002220905" description="FAS1 domain-containing protein" evidence="2">
    <location>
        <begin position="18"/>
        <end position="207"/>
    </location>
</feature>
<proteinExistence type="predicted"/>
<dbReference type="EMBL" id="KN825842">
    <property type="protein sequence ID" value="KIK81210.1"/>
    <property type="molecule type" value="Genomic_DNA"/>
</dbReference>
<evidence type="ECO:0000256" key="1">
    <source>
        <dbReference type="ARBA" id="ARBA00022729"/>
    </source>
</evidence>
<dbReference type="Gene3D" id="2.30.180.10">
    <property type="entry name" value="FAS1 domain"/>
    <property type="match status" value="1"/>
</dbReference>
<dbReference type="SUPFAM" id="SSF82153">
    <property type="entry name" value="FAS1 domain"/>
    <property type="match status" value="1"/>
</dbReference>
<dbReference type="PROSITE" id="PS50213">
    <property type="entry name" value="FAS1"/>
    <property type="match status" value="1"/>
</dbReference>
<organism evidence="4 5">
    <name type="scientific">Paxillus rubicundulus Ve08.2h10</name>
    <dbReference type="NCBI Taxonomy" id="930991"/>
    <lineage>
        <taxon>Eukaryota</taxon>
        <taxon>Fungi</taxon>
        <taxon>Dikarya</taxon>
        <taxon>Basidiomycota</taxon>
        <taxon>Agaricomycotina</taxon>
        <taxon>Agaricomycetes</taxon>
        <taxon>Agaricomycetidae</taxon>
        <taxon>Boletales</taxon>
        <taxon>Paxilineae</taxon>
        <taxon>Paxillaceae</taxon>
        <taxon>Paxillus</taxon>
    </lineage>
</organism>
<dbReference type="InterPro" id="IPR000782">
    <property type="entry name" value="FAS1_domain"/>
</dbReference>
<dbReference type="HOGENOM" id="CLU_101498_0_0_1"/>
<reference evidence="4 5" key="1">
    <citation type="submission" date="2014-04" db="EMBL/GenBank/DDBJ databases">
        <authorList>
            <consortium name="DOE Joint Genome Institute"/>
            <person name="Kuo A."/>
            <person name="Kohler A."/>
            <person name="Jargeat P."/>
            <person name="Nagy L.G."/>
            <person name="Floudas D."/>
            <person name="Copeland A."/>
            <person name="Barry K.W."/>
            <person name="Cichocki N."/>
            <person name="Veneault-Fourrey C."/>
            <person name="LaButti K."/>
            <person name="Lindquist E.A."/>
            <person name="Lipzen A."/>
            <person name="Lundell T."/>
            <person name="Morin E."/>
            <person name="Murat C."/>
            <person name="Sun H."/>
            <person name="Tunlid A."/>
            <person name="Henrissat B."/>
            <person name="Grigoriev I.V."/>
            <person name="Hibbett D.S."/>
            <person name="Martin F."/>
            <person name="Nordberg H.P."/>
            <person name="Cantor M.N."/>
            <person name="Hua S.X."/>
        </authorList>
    </citation>
    <scope>NUCLEOTIDE SEQUENCE [LARGE SCALE GENOMIC DNA]</scope>
    <source>
        <strain evidence="4 5">Ve08.2h10</strain>
    </source>
</reference>
<dbReference type="InterPro" id="IPR036378">
    <property type="entry name" value="FAS1_dom_sf"/>
</dbReference>
<evidence type="ECO:0000313" key="5">
    <source>
        <dbReference type="Proteomes" id="UP000054538"/>
    </source>
</evidence>
<evidence type="ECO:0000259" key="3">
    <source>
        <dbReference type="PROSITE" id="PS50213"/>
    </source>
</evidence>
<dbReference type="InParanoid" id="A0A0D0DPZ4"/>
<sequence length="207" mass="22513">MRLPYLLALTLPFLVSASLEDQTVFSGSSPAMVKEPSKDELYTPLTSSQPTLSDLLTIESSASIYFSYARETVFSKEFEEEGGQQLTLLVPTNKAVMALGRKPHQGPAPVESGIEITEQQYDEQSQRNVVRWVAAHIIPSRVSLSDVPVTYNTMLDGKSVTFAPASGAGKDSAHWSRVTLENGVRILGMKEGANGVIYIIDGTVHPN</sequence>
<feature type="domain" description="FAS1" evidence="3">
    <location>
        <begin position="49"/>
        <end position="204"/>
    </location>
</feature>
<gene>
    <name evidence="4" type="ORF">PAXRUDRAFT_199226</name>
</gene>
<evidence type="ECO:0000256" key="2">
    <source>
        <dbReference type="SAM" id="SignalP"/>
    </source>
</evidence>
<keyword evidence="1 2" id="KW-0732">Signal</keyword>
<accession>A0A0D0DPZ4</accession>
<dbReference type="Pfam" id="PF02469">
    <property type="entry name" value="Fasciclin"/>
    <property type="match status" value="1"/>
</dbReference>
<evidence type="ECO:0000313" key="4">
    <source>
        <dbReference type="EMBL" id="KIK81210.1"/>
    </source>
</evidence>
<dbReference type="PANTHER" id="PTHR28156">
    <property type="entry name" value="FAS1 DOMAIN-CONTAINING PROTEIN YDR262W"/>
    <property type="match status" value="1"/>
</dbReference>
<keyword evidence="5" id="KW-1185">Reference proteome</keyword>
<reference evidence="5" key="2">
    <citation type="submission" date="2015-01" db="EMBL/GenBank/DDBJ databases">
        <title>Evolutionary Origins and Diversification of the Mycorrhizal Mutualists.</title>
        <authorList>
            <consortium name="DOE Joint Genome Institute"/>
            <consortium name="Mycorrhizal Genomics Consortium"/>
            <person name="Kohler A."/>
            <person name="Kuo A."/>
            <person name="Nagy L.G."/>
            <person name="Floudas D."/>
            <person name="Copeland A."/>
            <person name="Barry K.W."/>
            <person name="Cichocki N."/>
            <person name="Veneault-Fourrey C."/>
            <person name="LaButti K."/>
            <person name="Lindquist E.A."/>
            <person name="Lipzen A."/>
            <person name="Lundell T."/>
            <person name="Morin E."/>
            <person name="Murat C."/>
            <person name="Riley R."/>
            <person name="Ohm R."/>
            <person name="Sun H."/>
            <person name="Tunlid A."/>
            <person name="Henrissat B."/>
            <person name="Grigoriev I.V."/>
            <person name="Hibbett D.S."/>
            <person name="Martin F."/>
        </authorList>
    </citation>
    <scope>NUCLEOTIDE SEQUENCE [LARGE SCALE GENOMIC DNA]</scope>
    <source>
        <strain evidence="5">Ve08.2h10</strain>
    </source>
</reference>
<feature type="signal peptide" evidence="2">
    <location>
        <begin position="1"/>
        <end position="17"/>
    </location>
</feature>
<dbReference type="SMART" id="SM00554">
    <property type="entry name" value="FAS1"/>
    <property type="match status" value="1"/>
</dbReference>
<dbReference type="InterPro" id="IPR040200">
    <property type="entry name" value="Mug57-like"/>
</dbReference>
<dbReference type="Proteomes" id="UP000054538">
    <property type="component" value="Unassembled WGS sequence"/>
</dbReference>
<dbReference type="OrthoDB" id="5551751at2759"/>
<name>A0A0D0DPZ4_9AGAM</name>
<dbReference type="STRING" id="930991.A0A0D0DPZ4"/>
<dbReference type="PANTHER" id="PTHR28156:SF1">
    <property type="entry name" value="FAS1 DOMAIN-CONTAINING PROTEIN YDR262W"/>
    <property type="match status" value="1"/>
</dbReference>